<organism evidence="2">
    <name type="scientific">Anguilla anguilla</name>
    <name type="common">European freshwater eel</name>
    <name type="synonym">Muraena anguilla</name>
    <dbReference type="NCBI Taxonomy" id="7936"/>
    <lineage>
        <taxon>Eukaryota</taxon>
        <taxon>Metazoa</taxon>
        <taxon>Chordata</taxon>
        <taxon>Craniata</taxon>
        <taxon>Vertebrata</taxon>
        <taxon>Euteleostomi</taxon>
        <taxon>Actinopterygii</taxon>
        <taxon>Neopterygii</taxon>
        <taxon>Teleostei</taxon>
        <taxon>Anguilliformes</taxon>
        <taxon>Anguillidae</taxon>
        <taxon>Anguilla</taxon>
    </lineage>
</organism>
<sequence>MSCFSPFIVAVFYATLLSVFCYSFL</sequence>
<reference evidence="2" key="2">
    <citation type="journal article" date="2015" name="Fish Shellfish Immunol.">
        <title>Early steps in the European eel (Anguilla anguilla)-Vibrio vulnificus interaction in the gills: Role of the RtxA13 toxin.</title>
        <authorList>
            <person name="Callol A."/>
            <person name="Pajuelo D."/>
            <person name="Ebbesson L."/>
            <person name="Teles M."/>
            <person name="MacKenzie S."/>
            <person name="Amaro C."/>
        </authorList>
    </citation>
    <scope>NUCLEOTIDE SEQUENCE</scope>
</reference>
<keyword evidence="1" id="KW-0812">Transmembrane</keyword>
<evidence type="ECO:0000256" key="1">
    <source>
        <dbReference type="SAM" id="Phobius"/>
    </source>
</evidence>
<keyword evidence="1" id="KW-0472">Membrane</keyword>
<protein>
    <submittedName>
        <fullName evidence="2">Uncharacterized protein</fullName>
    </submittedName>
</protein>
<reference evidence="2" key="1">
    <citation type="submission" date="2014-11" db="EMBL/GenBank/DDBJ databases">
        <authorList>
            <person name="Amaro Gonzalez C."/>
        </authorList>
    </citation>
    <scope>NUCLEOTIDE SEQUENCE</scope>
</reference>
<evidence type="ECO:0000313" key="2">
    <source>
        <dbReference type="EMBL" id="JAH73313.1"/>
    </source>
</evidence>
<accession>A0A0E9V7Y3</accession>
<name>A0A0E9V7Y3_ANGAN</name>
<feature type="transmembrane region" description="Helical" evidence="1">
    <location>
        <begin position="6"/>
        <end position="24"/>
    </location>
</feature>
<dbReference type="EMBL" id="GBXM01035264">
    <property type="protein sequence ID" value="JAH73313.1"/>
    <property type="molecule type" value="Transcribed_RNA"/>
</dbReference>
<proteinExistence type="predicted"/>
<dbReference type="AlphaFoldDB" id="A0A0E9V7Y3"/>
<keyword evidence="1" id="KW-1133">Transmembrane helix</keyword>